<sequence length="92" mass="10419">HHGMQPWSVRSDYTTYKSRFGPKYTTAPNFHGITPRRAIQFGMTAAGFGVAAGIFAVFFFAEVPKMRKDVMQKIPVLGDYFQEEIAPEDNPF</sequence>
<dbReference type="InterPro" id="IPR019182">
    <property type="entry name" value="Cytochrome_b-c1_su10_fun"/>
</dbReference>
<dbReference type="PANTHER" id="PTHR28254">
    <property type="entry name" value="CYTOCHROME B-C1 COMPLEX SUBUNIT 10"/>
    <property type="match status" value="1"/>
</dbReference>
<keyword evidence="1" id="KW-1133">Transmembrane helix</keyword>
<dbReference type="AlphaFoldDB" id="A0A9P4NIQ6"/>
<gene>
    <name evidence="2" type="ORF">EJ08DRAFT_596329</name>
</gene>
<evidence type="ECO:0000313" key="3">
    <source>
        <dbReference type="Proteomes" id="UP000800235"/>
    </source>
</evidence>
<keyword evidence="3" id="KW-1185">Reference proteome</keyword>
<dbReference type="OrthoDB" id="2391627at2759"/>
<dbReference type="Proteomes" id="UP000800235">
    <property type="component" value="Unassembled WGS sequence"/>
</dbReference>
<proteinExistence type="predicted"/>
<accession>A0A9P4NIQ6</accession>
<comment type="caution">
    <text evidence="2">The sequence shown here is derived from an EMBL/GenBank/DDBJ whole genome shotgun (WGS) entry which is preliminary data.</text>
</comment>
<protein>
    <submittedName>
        <fullName evidence="2">Uncharacterized protein</fullName>
    </submittedName>
</protein>
<dbReference type="EMBL" id="MU007084">
    <property type="protein sequence ID" value="KAF2423188.1"/>
    <property type="molecule type" value="Genomic_DNA"/>
</dbReference>
<reference evidence="2" key="1">
    <citation type="journal article" date="2020" name="Stud. Mycol.">
        <title>101 Dothideomycetes genomes: a test case for predicting lifestyles and emergence of pathogens.</title>
        <authorList>
            <person name="Haridas S."/>
            <person name="Albert R."/>
            <person name="Binder M."/>
            <person name="Bloem J."/>
            <person name="Labutti K."/>
            <person name="Salamov A."/>
            <person name="Andreopoulos B."/>
            <person name="Baker S."/>
            <person name="Barry K."/>
            <person name="Bills G."/>
            <person name="Bluhm B."/>
            <person name="Cannon C."/>
            <person name="Castanera R."/>
            <person name="Culley D."/>
            <person name="Daum C."/>
            <person name="Ezra D."/>
            <person name="Gonzalez J."/>
            <person name="Henrissat B."/>
            <person name="Kuo A."/>
            <person name="Liang C."/>
            <person name="Lipzen A."/>
            <person name="Lutzoni F."/>
            <person name="Magnuson J."/>
            <person name="Mondo S."/>
            <person name="Nolan M."/>
            <person name="Ohm R."/>
            <person name="Pangilinan J."/>
            <person name="Park H.-J."/>
            <person name="Ramirez L."/>
            <person name="Alfaro M."/>
            <person name="Sun H."/>
            <person name="Tritt A."/>
            <person name="Yoshinaga Y."/>
            <person name="Zwiers L.-H."/>
            <person name="Turgeon B."/>
            <person name="Goodwin S."/>
            <person name="Spatafora J."/>
            <person name="Crous P."/>
            <person name="Grigoriev I."/>
        </authorList>
    </citation>
    <scope>NUCLEOTIDE SEQUENCE</scope>
    <source>
        <strain evidence="2">CBS 130266</strain>
    </source>
</reference>
<evidence type="ECO:0000313" key="2">
    <source>
        <dbReference type="EMBL" id="KAF2423188.1"/>
    </source>
</evidence>
<keyword evidence="1" id="KW-0472">Membrane</keyword>
<organism evidence="2 3">
    <name type="scientific">Tothia fuscella</name>
    <dbReference type="NCBI Taxonomy" id="1048955"/>
    <lineage>
        <taxon>Eukaryota</taxon>
        <taxon>Fungi</taxon>
        <taxon>Dikarya</taxon>
        <taxon>Ascomycota</taxon>
        <taxon>Pezizomycotina</taxon>
        <taxon>Dothideomycetes</taxon>
        <taxon>Pleosporomycetidae</taxon>
        <taxon>Venturiales</taxon>
        <taxon>Cylindrosympodiaceae</taxon>
        <taxon>Tothia</taxon>
    </lineage>
</organism>
<evidence type="ECO:0000256" key="1">
    <source>
        <dbReference type="SAM" id="Phobius"/>
    </source>
</evidence>
<name>A0A9P4NIQ6_9PEZI</name>
<feature type="non-terminal residue" evidence="2">
    <location>
        <position position="1"/>
    </location>
</feature>
<keyword evidence="1" id="KW-0812">Transmembrane</keyword>
<dbReference type="PANTHER" id="PTHR28254:SF1">
    <property type="entry name" value="CYTOCHROME B-C1 COMPLEX SUBUNIT 10, MITOCHONDRIAL"/>
    <property type="match status" value="1"/>
</dbReference>
<feature type="transmembrane region" description="Helical" evidence="1">
    <location>
        <begin position="38"/>
        <end position="61"/>
    </location>
</feature>
<dbReference type="Pfam" id="PF09796">
    <property type="entry name" value="QCR10"/>
    <property type="match status" value="1"/>
</dbReference>
<dbReference type="GO" id="GO:0005739">
    <property type="term" value="C:mitochondrion"/>
    <property type="evidence" value="ECO:0007669"/>
    <property type="project" value="GOC"/>
</dbReference>
<dbReference type="GO" id="GO:0006122">
    <property type="term" value="P:mitochondrial electron transport, ubiquinol to cytochrome c"/>
    <property type="evidence" value="ECO:0007669"/>
    <property type="project" value="InterPro"/>
</dbReference>